<dbReference type="SUPFAM" id="SSF51679">
    <property type="entry name" value="Bacterial luciferase-like"/>
    <property type="match status" value="1"/>
</dbReference>
<evidence type="ECO:0000313" key="4">
    <source>
        <dbReference type="EMBL" id="QGT80914.1"/>
    </source>
</evidence>
<sequence>MKYGLMLFSELQQEGPSNPYEFVSELSGFADRQGFEAIWFPERHFNPVGGNYPNPAIAAAYVAARTSRIRLRAGSVVLPLHHPAAVVESWAMVDRMSGGRVDLGIASGWNADDFVLAPSSFANLRDLWFERLDLVRKLWQGEPCGFANGRGELTSIQTYPRPVQSSVKMWMAISKQADSFVRAGELGVNILTMLAGSNLEQLSEKIQMYRAARERCGHDPEAGTVTLMLHTYLHPEAATVERVVREPFLKYIRSSLSSHVNGGAVNAGAATSARELDQLAEYSFERYFTTAALFGNLEDGRRMVRQVSEAGVDEIACMLDFITDADHIRSGLPLLSALARDELVPAKGFKATEREQI</sequence>
<protein>
    <submittedName>
        <fullName evidence="4">LLM class flavin-dependent oxidoreductase</fullName>
    </submittedName>
</protein>
<dbReference type="NCBIfam" id="TIGR04020">
    <property type="entry name" value="seco_metab_LLM"/>
    <property type="match status" value="1"/>
</dbReference>
<evidence type="ECO:0000259" key="3">
    <source>
        <dbReference type="Pfam" id="PF00296"/>
    </source>
</evidence>
<name>A0AAE6QEE1_9PSED</name>
<proteinExistence type="predicted"/>
<dbReference type="InterPro" id="IPR024011">
    <property type="entry name" value="Biosynth_lucif-like_mOase_dom"/>
</dbReference>
<dbReference type="AlphaFoldDB" id="A0AAE6QEE1"/>
<dbReference type="InterPro" id="IPR050766">
    <property type="entry name" value="Bact_Lucif_Oxidored"/>
</dbReference>
<reference evidence="4 5" key="1">
    <citation type="submission" date="2019-11" db="EMBL/GenBank/DDBJ databases">
        <title>Complete genome sequence of Pseudomonas syringae pv. coronafaciens isolate B19001 originated in imported oat cereal.</title>
        <authorList>
            <person name="Kim S.M."/>
            <person name="Lee B.C."/>
            <person name="Seo S.J."/>
            <person name="Lee J.E."/>
            <person name="Choi N.J."/>
            <person name="Park J.H."/>
        </authorList>
    </citation>
    <scope>NUCLEOTIDE SEQUENCE [LARGE SCALE GENOMIC DNA]</scope>
    <source>
        <strain evidence="4 5">B19001</strain>
    </source>
</reference>
<feature type="domain" description="Luciferase-like" evidence="3">
    <location>
        <begin position="1"/>
        <end position="311"/>
    </location>
</feature>
<dbReference type="EMBL" id="CP046441">
    <property type="protein sequence ID" value="QGT80914.1"/>
    <property type="molecule type" value="Genomic_DNA"/>
</dbReference>
<dbReference type="GO" id="GO:0005829">
    <property type="term" value="C:cytosol"/>
    <property type="evidence" value="ECO:0007669"/>
    <property type="project" value="TreeGrafter"/>
</dbReference>
<dbReference type="RefSeq" id="WP_057416699.1">
    <property type="nucleotide sequence ID" value="NZ_CP046441.1"/>
</dbReference>
<dbReference type="InterPro" id="IPR011251">
    <property type="entry name" value="Luciferase-like_dom"/>
</dbReference>
<keyword evidence="1" id="KW-0560">Oxidoreductase</keyword>
<dbReference type="GO" id="GO:0004497">
    <property type="term" value="F:monooxygenase activity"/>
    <property type="evidence" value="ECO:0007669"/>
    <property type="project" value="UniProtKB-KW"/>
</dbReference>
<dbReference type="GO" id="GO:0016705">
    <property type="term" value="F:oxidoreductase activity, acting on paired donors, with incorporation or reduction of molecular oxygen"/>
    <property type="evidence" value="ECO:0007669"/>
    <property type="project" value="InterPro"/>
</dbReference>
<dbReference type="Gene3D" id="3.20.20.30">
    <property type="entry name" value="Luciferase-like domain"/>
    <property type="match status" value="1"/>
</dbReference>
<accession>A0AAE6QEE1</accession>
<organism evidence="4 5">
    <name type="scientific">Pseudomonas coronafaciens pv. coronafaciens</name>
    <dbReference type="NCBI Taxonomy" id="235275"/>
    <lineage>
        <taxon>Bacteria</taxon>
        <taxon>Pseudomonadati</taxon>
        <taxon>Pseudomonadota</taxon>
        <taxon>Gammaproteobacteria</taxon>
        <taxon>Pseudomonadales</taxon>
        <taxon>Pseudomonadaceae</taxon>
        <taxon>Pseudomonas</taxon>
        <taxon>Pseudomonas coronafaciens</taxon>
    </lineage>
</organism>
<dbReference type="PANTHER" id="PTHR30137">
    <property type="entry name" value="LUCIFERASE-LIKE MONOOXYGENASE"/>
    <property type="match status" value="1"/>
</dbReference>
<gene>
    <name evidence="4" type="ORF">GMO17_06825</name>
</gene>
<dbReference type="Proteomes" id="UP000423413">
    <property type="component" value="Chromosome"/>
</dbReference>
<evidence type="ECO:0000313" key="5">
    <source>
        <dbReference type="Proteomes" id="UP000423413"/>
    </source>
</evidence>
<evidence type="ECO:0000256" key="1">
    <source>
        <dbReference type="ARBA" id="ARBA00023002"/>
    </source>
</evidence>
<dbReference type="Pfam" id="PF00296">
    <property type="entry name" value="Bac_luciferase"/>
    <property type="match status" value="1"/>
</dbReference>
<keyword evidence="2" id="KW-0503">Monooxygenase</keyword>
<dbReference type="PANTHER" id="PTHR30137:SF8">
    <property type="entry name" value="BLR5498 PROTEIN"/>
    <property type="match status" value="1"/>
</dbReference>
<evidence type="ECO:0000256" key="2">
    <source>
        <dbReference type="ARBA" id="ARBA00023033"/>
    </source>
</evidence>
<dbReference type="InterPro" id="IPR036661">
    <property type="entry name" value="Luciferase-like_sf"/>
</dbReference>